<evidence type="ECO:0000313" key="3">
    <source>
        <dbReference type="Proteomes" id="UP000009234"/>
    </source>
</evidence>
<protein>
    <submittedName>
        <fullName evidence="2">Uncharacterized protein</fullName>
    </submittedName>
</protein>
<gene>
    <name evidence="2" type="ordered locus">Desru_0204</name>
</gene>
<evidence type="ECO:0000313" key="2">
    <source>
        <dbReference type="EMBL" id="AEG58503.1"/>
    </source>
</evidence>
<dbReference type="EMBL" id="CP002780">
    <property type="protein sequence ID" value="AEG58503.1"/>
    <property type="molecule type" value="Genomic_DNA"/>
</dbReference>
<dbReference type="KEGG" id="dru:Desru_0204"/>
<keyword evidence="3" id="KW-1185">Reference proteome</keyword>
<dbReference type="HOGENOM" id="CLU_2681752_0_0_9"/>
<reference evidence="2 3" key="2">
    <citation type="journal article" date="2012" name="Stand. Genomic Sci.">
        <title>Complete genome sequence of the sulfate-reducing firmicute Desulfotomaculum ruminis type strain (DL(T)).</title>
        <authorList>
            <person name="Spring S."/>
            <person name="Visser M."/>
            <person name="Lu M."/>
            <person name="Copeland A."/>
            <person name="Lapidus A."/>
            <person name="Lucas S."/>
            <person name="Cheng J.F."/>
            <person name="Han C."/>
            <person name="Tapia R."/>
            <person name="Goodwin L.A."/>
            <person name="Pitluck S."/>
            <person name="Ivanova N."/>
            <person name="Land M."/>
            <person name="Hauser L."/>
            <person name="Larimer F."/>
            <person name="Rohde M."/>
            <person name="Goker M."/>
            <person name="Detter J.C."/>
            <person name="Kyrpides N.C."/>
            <person name="Woyke T."/>
            <person name="Schaap P.J."/>
            <person name="Plugge C.M."/>
            <person name="Muyzer G."/>
            <person name="Kuever J."/>
            <person name="Pereira I.A."/>
            <person name="Parshina S.N."/>
            <person name="Bernier-Latmani R."/>
            <person name="Stams A.J."/>
            <person name="Klenk H.P."/>
        </authorList>
    </citation>
    <scope>NUCLEOTIDE SEQUENCE [LARGE SCALE GENOMIC DNA]</scope>
    <source>
        <strain evidence="3">ATCC 23193 / DSM 2154 / NCIB 8452 / DL</strain>
    </source>
</reference>
<dbReference type="AlphaFoldDB" id="F6DMU5"/>
<name>F6DMU5_DESRL</name>
<accession>F6DMU5</accession>
<organism evidence="2 3">
    <name type="scientific">Desulforamulus ruminis (strain ATCC 23193 / DSM 2154 / NCIMB 8452 / DL)</name>
    <name type="common">Desulfotomaculum ruminis</name>
    <dbReference type="NCBI Taxonomy" id="696281"/>
    <lineage>
        <taxon>Bacteria</taxon>
        <taxon>Bacillati</taxon>
        <taxon>Bacillota</taxon>
        <taxon>Clostridia</taxon>
        <taxon>Eubacteriales</taxon>
        <taxon>Peptococcaceae</taxon>
        <taxon>Desulforamulus</taxon>
    </lineage>
</organism>
<reference evidence="3" key="1">
    <citation type="submission" date="2011-05" db="EMBL/GenBank/DDBJ databases">
        <title>Complete sequence of Desulfotomaculum ruminis DSM 2154.</title>
        <authorList>
            <person name="Lucas S."/>
            <person name="Copeland A."/>
            <person name="Lapidus A."/>
            <person name="Cheng J.-F."/>
            <person name="Goodwin L."/>
            <person name="Pitluck S."/>
            <person name="Lu M."/>
            <person name="Detter J.C."/>
            <person name="Han C."/>
            <person name="Tapia R."/>
            <person name="Land M."/>
            <person name="Hauser L."/>
            <person name="Kyrpides N."/>
            <person name="Ivanova N."/>
            <person name="Mikhailova N."/>
            <person name="Pagani I."/>
            <person name="Stams A.J.M."/>
            <person name="Plugge C.M."/>
            <person name="Muyzer G."/>
            <person name="Kuever J."/>
            <person name="Parshina S.N."/>
            <person name="Ivanova A.E."/>
            <person name="Nazina T.N."/>
            <person name="Brambilla E."/>
            <person name="Spring S."/>
            <person name="Klenk H.-P."/>
            <person name="Woyke T."/>
        </authorList>
    </citation>
    <scope>NUCLEOTIDE SEQUENCE [LARGE SCALE GENOMIC DNA]</scope>
    <source>
        <strain evidence="3">ATCC 23193 / DSM 2154 / NCIB 8452 / DL</strain>
    </source>
</reference>
<dbReference type="Proteomes" id="UP000009234">
    <property type="component" value="Chromosome"/>
</dbReference>
<feature type="compositionally biased region" description="Basic and acidic residues" evidence="1">
    <location>
        <begin position="63"/>
        <end position="74"/>
    </location>
</feature>
<feature type="compositionally biased region" description="Polar residues" evidence="1">
    <location>
        <begin position="12"/>
        <end position="25"/>
    </location>
</feature>
<proteinExistence type="predicted"/>
<sequence>MVTLHQKKHSLQEGTLQEQMVTSQGELVKGQSEDEISAKEMAASQQQIKNNPFKTPPNNMTNKNDRKMGMGEKG</sequence>
<feature type="region of interest" description="Disordered" evidence="1">
    <location>
        <begin position="1"/>
        <end position="74"/>
    </location>
</feature>
<feature type="compositionally biased region" description="Polar residues" evidence="1">
    <location>
        <begin position="43"/>
        <end position="62"/>
    </location>
</feature>
<evidence type="ECO:0000256" key="1">
    <source>
        <dbReference type="SAM" id="MobiDB-lite"/>
    </source>
</evidence>